<dbReference type="PRINTS" id="PR00080">
    <property type="entry name" value="SDRFAMILY"/>
</dbReference>
<comment type="similarity">
    <text evidence="1">Belongs to the short-chain dehydrogenases/reductases (SDR) family.</text>
</comment>
<dbReference type="Pfam" id="PF13561">
    <property type="entry name" value="adh_short_C2"/>
    <property type="match status" value="1"/>
</dbReference>
<name>A0AAW1GMS2_SAPOF</name>
<dbReference type="InterPro" id="IPR020904">
    <property type="entry name" value="Sc_DH/Rdtase_CS"/>
</dbReference>
<dbReference type="PANTHER" id="PTHR48107:SF30">
    <property type="entry name" value="GLUCOSE AND RIBITOL DEHYDROGENASE-LIKE ISOFORM X1"/>
    <property type="match status" value="1"/>
</dbReference>
<feature type="region of interest" description="Disordered" evidence="3">
    <location>
        <begin position="1"/>
        <end position="23"/>
    </location>
</feature>
<dbReference type="AlphaFoldDB" id="A0AAW1GMS2"/>
<dbReference type="GO" id="GO:0016614">
    <property type="term" value="F:oxidoreductase activity, acting on CH-OH group of donors"/>
    <property type="evidence" value="ECO:0007669"/>
    <property type="project" value="UniProtKB-ARBA"/>
</dbReference>
<evidence type="ECO:0000313" key="4">
    <source>
        <dbReference type="EMBL" id="KAK9664804.1"/>
    </source>
</evidence>
<evidence type="ECO:0000256" key="1">
    <source>
        <dbReference type="ARBA" id="ARBA00006484"/>
    </source>
</evidence>
<sequence length="293" mass="32014">MASEDEKFPPQHQETQPGKQYLMTPLPITVNPRYQGSNKLRGKVALVTGGDSGIGRAVCYLYALEGATVAFTYVKGPEDVDAGDALKLIRQAKTSDAGDPIAIPTDLRSEENCKRVVDEVVAKFGRIDVLVNNSAVQYYSKSIEEVSADQLRDTYETNFFAYFLLARFALRHMKEGSCIINTSSSTAYTGLQTLLEYSTTKGAIVSFTRSLALQLIPRKIRVNGVAPGPVWTPLEVASLPVEEIVKFGSQVPMDYAAQPYEIAPSYVFLASNDCSSYFTGQFLHANGGQIVNA</sequence>
<keyword evidence="5" id="KW-1185">Reference proteome</keyword>
<dbReference type="Gene3D" id="3.40.50.720">
    <property type="entry name" value="NAD(P)-binding Rossmann-like Domain"/>
    <property type="match status" value="1"/>
</dbReference>
<dbReference type="PROSITE" id="PS00061">
    <property type="entry name" value="ADH_SHORT"/>
    <property type="match status" value="1"/>
</dbReference>
<reference evidence="4" key="1">
    <citation type="submission" date="2024-03" db="EMBL/GenBank/DDBJ databases">
        <title>WGS assembly of Saponaria officinalis var. Norfolk2.</title>
        <authorList>
            <person name="Jenkins J."/>
            <person name="Shu S."/>
            <person name="Grimwood J."/>
            <person name="Barry K."/>
            <person name="Goodstein D."/>
            <person name="Schmutz J."/>
            <person name="Leebens-Mack J."/>
            <person name="Osbourn A."/>
        </authorList>
    </citation>
    <scope>NUCLEOTIDE SEQUENCE [LARGE SCALE GENOMIC DNA]</scope>
    <source>
        <strain evidence="4">JIC</strain>
    </source>
</reference>
<dbReference type="PANTHER" id="PTHR48107">
    <property type="entry name" value="NADPH-DEPENDENT ALDEHYDE REDUCTASE-LIKE PROTEIN, CHLOROPLASTIC-RELATED"/>
    <property type="match status" value="1"/>
</dbReference>
<dbReference type="PRINTS" id="PR00081">
    <property type="entry name" value="GDHRDH"/>
</dbReference>
<accession>A0AAW1GMS2</accession>
<keyword evidence="2" id="KW-0560">Oxidoreductase</keyword>
<evidence type="ECO:0000256" key="2">
    <source>
        <dbReference type="ARBA" id="ARBA00023002"/>
    </source>
</evidence>
<dbReference type="EMBL" id="JBDFQZ010000014">
    <property type="protein sequence ID" value="KAK9664804.1"/>
    <property type="molecule type" value="Genomic_DNA"/>
</dbReference>
<dbReference type="SUPFAM" id="SSF51735">
    <property type="entry name" value="NAD(P)-binding Rossmann-fold domains"/>
    <property type="match status" value="1"/>
</dbReference>
<dbReference type="Proteomes" id="UP001443914">
    <property type="component" value="Unassembled WGS sequence"/>
</dbReference>
<evidence type="ECO:0000313" key="5">
    <source>
        <dbReference type="Proteomes" id="UP001443914"/>
    </source>
</evidence>
<comment type="caution">
    <text evidence="4">The sequence shown here is derived from an EMBL/GenBank/DDBJ whole genome shotgun (WGS) entry which is preliminary data.</text>
</comment>
<dbReference type="InterPro" id="IPR036291">
    <property type="entry name" value="NAD(P)-bd_dom_sf"/>
</dbReference>
<dbReference type="FunFam" id="3.40.50.720:FF:000084">
    <property type="entry name" value="Short-chain dehydrogenase reductase"/>
    <property type="match status" value="1"/>
</dbReference>
<evidence type="ECO:0000256" key="3">
    <source>
        <dbReference type="SAM" id="MobiDB-lite"/>
    </source>
</evidence>
<dbReference type="InterPro" id="IPR002347">
    <property type="entry name" value="SDR_fam"/>
</dbReference>
<gene>
    <name evidence="4" type="ORF">RND81_14G069700</name>
</gene>
<protein>
    <submittedName>
        <fullName evidence="4">Uncharacterized protein</fullName>
    </submittedName>
</protein>
<proteinExistence type="inferred from homology"/>
<organism evidence="4 5">
    <name type="scientific">Saponaria officinalis</name>
    <name type="common">Common soapwort</name>
    <name type="synonym">Lychnis saponaria</name>
    <dbReference type="NCBI Taxonomy" id="3572"/>
    <lineage>
        <taxon>Eukaryota</taxon>
        <taxon>Viridiplantae</taxon>
        <taxon>Streptophyta</taxon>
        <taxon>Embryophyta</taxon>
        <taxon>Tracheophyta</taxon>
        <taxon>Spermatophyta</taxon>
        <taxon>Magnoliopsida</taxon>
        <taxon>eudicotyledons</taxon>
        <taxon>Gunneridae</taxon>
        <taxon>Pentapetalae</taxon>
        <taxon>Caryophyllales</taxon>
        <taxon>Caryophyllaceae</taxon>
        <taxon>Caryophylleae</taxon>
        <taxon>Saponaria</taxon>
    </lineage>
</organism>